<organism evidence="8 9">
    <name type="scientific">Paludifilum halophilum</name>
    <dbReference type="NCBI Taxonomy" id="1642702"/>
    <lineage>
        <taxon>Bacteria</taxon>
        <taxon>Bacillati</taxon>
        <taxon>Bacillota</taxon>
        <taxon>Bacilli</taxon>
        <taxon>Bacillales</taxon>
        <taxon>Thermoactinomycetaceae</taxon>
        <taxon>Paludifilum</taxon>
    </lineage>
</organism>
<dbReference type="Pfam" id="PF00350">
    <property type="entry name" value="Dynamin_N"/>
    <property type="match status" value="2"/>
</dbReference>
<keyword evidence="5" id="KW-0472">Membrane</keyword>
<evidence type="ECO:0000256" key="5">
    <source>
        <dbReference type="ARBA" id="ARBA00023136"/>
    </source>
</evidence>
<evidence type="ECO:0000256" key="3">
    <source>
        <dbReference type="ARBA" id="ARBA00022801"/>
    </source>
</evidence>
<keyword evidence="4" id="KW-0342">GTP-binding</keyword>
<dbReference type="EMBL" id="NOWF01000001">
    <property type="protein sequence ID" value="OYD09454.1"/>
    <property type="molecule type" value="Genomic_DNA"/>
</dbReference>
<keyword evidence="6" id="KW-0175">Coiled coil</keyword>
<dbReference type="InterPro" id="IPR045063">
    <property type="entry name" value="Dynamin_N"/>
</dbReference>
<dbReference type="AlphaFoldDB" id="A0A235BAX7"/>
<dbReference type="GO" id="GO:0016020">
    <property type="term" value="C:membrane"/>
    <property type="evidence" value="ECO:0007669"/>
    <property type="project" value="UniProtKB-SubCell"/>
</dbReference>
<sequence length="1229" mass="141532">MLETLHSKTIQQLMSVYQELERRQDEVHSSKLLDVMRKVYRREWIVAFCGHFSAGKSTMLNALYGKDLLPTGPIPTSANVVEVRSGADRVVLSLRSGERYEYSGEYSGEELKRLCKNGDEVIGVQVFKNTQHLPKGVVLMDTPGIDSTDDDHRMAAESALHLADVIFYMMDYNHVQSEENLQFIKELKQRGKQVFPVIHQIDKHRDSELSFEKYRENVEASFRHWGIPAMDLFFTTLHQPDHPFNQLNGLKACIQRWIQEREERIGASARKEAEYLIREHLTLQETADREVIRSRTEALGGGPVPPLEELEAKYDSLKREKESLLQERDRGRAVYLSGVEEILRNAYLMPYEVREAGERYLETVLTDFKVGWFFSKRKTAKERDRRLGSFFDKLKKTVDTQLDFHIKQYGVQFLKQNGIYTETLAEQIYRMENPLTPDLLQQAVKSGAGMTGNYLLKYTDDLVGEIQKSYRRQAESMFSYFAEPLQKRLDARLHEVENQLESCGLYRETARWIAESKQRHETYSRHLFALLRGEKEPDPDLDLSPLLTEKEPVRGGDPAASFFHRGEAEVSATAVEAPGAEESVDISEQAIDSVEGVLSSVRICESSLKGLKGFEAFREELSEKRRRVENRRFTAALFGAFSAGKTFFANALIGEKMLPVSPNPTTAAINRIAPPTDQHRHGEGMIRFKSREVLFQDLNQVYRLFQTEANSLEEALQGIDDLLSRSFPSPRQQAAFPFLRAVQAGYSAFADCLGMDLTLDAKALGDYVADEGKACFIEEAVLYVDTPLTESGVTLVDTPGADSIHARHTEVAFQYMKKADAVLFVTYYNHAFSRADREFLIQLGRVKDIFSMDKMFFIMNAADLASSREERKKVEQYIREQLVQYGIRHPRLFPVSSLQALEEKRGWRSGRDSGLDVFEQAFTGFLKKDLMQVSLNGLRGEVERTRQALLDHIGFACQGMEEQERKKEVYAKEKVAFLQVLSEYDARTEEYGLRQEIEELFYYVLQRLFLRYNDAFTEIIHPSAFRNSGGDSKRILKSCLMELMDFVRHDLMQELRATSLRIEEWMRGKLEAHADAIKGESRRINENLSFSEPTEGTYTSPGLETPFEALDVDSFKKALSTFRNSRSFFEKNEKVRMRDEVKKVLENAAAEYMDEQRERFLMHYRNEWRESVERLKERMRKEGVRSYDLVLSGESEASNVADYEKAERELGQQILAMDRLLQREPDKTV</sequence>
<dbReference type="Gene3D" id="3.40.50.300">
    <property type="entry name" value="P-loop containing nucleotide triphosphate hydrolases"/>
    <property type="match status" value="2"/>
</dbReference>
<dbReference type="PANTHER" id="PTHR10465:SF0">
    <property type="entry name" value="SARCALUMENIN"/>
    <property type="match status" value="1"/>
</dbReference>
<protein>
    <recommendedName>
        <fullName evidence="7">Dynamin N-terminal domain-containing protein</fullName>
    </recommendedName>
</protein>
<proteinExistence type="predicted"/>
<comment type="caution">
    <text evidence="8">The sequence shown here is derived from an EMBL/GenBank/DDBJ whole genome shotgun (WGS) entry which is preliminary data.</text>
</comment>
<dbReference type="CDD" id="cd09912">
    <property type="entry name" value="DLP_2"/>
    <property type="match status" value="2"/>
</dbReference>
<dbReference type="InterPro" id="IPR027094">
    <property type="entry name" value="Mitofusin_fam"/>
</dbReference>
<evidence type="ECO:0000256" key="1">
    <source>
        <dbReference type="ARBA" id="ARBA00004370"/>
    </source>
</evidence>
<accession>A0A235BAX7</accession>
<evidence type="ECO:0000256" key="4">
    <source>
        <dbReference type="ARBA" id="ARBA00023134"/>
    </source>
</evidence>
<keyword evidence="3" id="KW-0378">Hydrolase</keyword>
<evidence type="ECO:0000256" key="2">
    <source>
        <dbReference type="ARBA" id="ARBA00022741"/>
    </source>
</evidence>
<evidence type="ECO:0000313" key="8">
    <source>
        <dbReference type="EMBL" id="OYD09454.1"/>
    </source>
</evidence>
<keyword evidence="2" id="KW-0547">Nucleotide-binding</keyword>
<dbReference type="GO" id="GO:0005525">
    <property type="term" value="F:GTP binding"/>
    <property type="evidence" value="ECO:0007669"/>
    <property type="project" value="UniProtKB-KW"/>
</dbReference>
<dbReference type="GO" id="GO:0003924">
    <property type="term" value="F:GTPase activity"/>
    <property type="evidence" value="ECO:0007669"/>
    <property type="project" value="InterPro"/>
</dbReference>
<evidence type="ECO:0000313" key="9">
    <source>
        <dbReference type="Proteomes" id="UP000215459"/>
    </source>
</evidence>
<dbReference type="RefSeq" id="WP_094262554.1">
    <property type="nucleotide sequence ID" value="NZ_NOWF01000001.1"/>
</dbReference>
<reference evidence="8 9" key="1">
    <citation type="submission" date="2017-07" db="EMBL/GenBank/DDBJ databases">
        <title>The genome sequence of Paludifilum halophilum highlights mechanisms for microbial adaptation to high salt environemnts.</title>
        <authorList>
            <person name="Belbahri L."/>
        </authorList>
    </citation>
    <scope>NUCLEOTIDE SEQUENCE [LARGE SCALE GENOMIC DNA]</scope>
    <source>
        <strain evidence="8 9">DSM 102817</strain>
    </source>
</reference>
<dbReference type="InterPro" id="IPR027417">
    <property type="entry name" value="P-loop_NTPase"/>
</dbReference>
<feature type="domain" description="Dynamin N-terminal" evidence="7">
    <location>
        <begin position="636"/>
        <end position="860"/>
    </location>
</feature>
<feature type="coiled-coil region" evidence="6">
    <location>
        <begin position="307"/>
        <end position="334"/>
    </location>
</feature>
<dbReference type="SUPFAM" id="SSF52540">
    <property type="entry name" value="P-loop containing nucleoside triphosphate hydrolases"/>
    <property type="match status" value="2"/>
</dbReference>
<dbReference type="PANTHER" id="PTHR10465">
    <property type="entry name" value="TRANSMEMBRANE GTPASE FZO1"/>
    <property type="match status" value="1"/>
</dbReference>
<keyword evidence="9" id="KW-1185">Reference proteome</keyword>
<evidence type="ECO:0000259" key="7">
    <source>
        <dbReference type="Pfam" id="PF00350"/>
    </source>
</evidence>
<name>A0A235BAX7_9BACL</name>
<feature type="domain" description="Dynamin N-terminal" evidence="7">
    <location>
        <begin position="46"/>
        <end position="199"/>
    </location>
</feature>
<comment type="subcellular location">
    <subcellularLocation>
        <location evidence="1">Membrane</location>
    </subcellularLocation>
</comment>
<evidence type="ECO:0000256" key="6">
    <source>
        <dbReference type="SAM" id="Coils"/>
    </source>
</evidence>
<dbReference type="Proteomes" id="UP000215459">
    <property type="component" value="Unassembled WGS sequence"/>
</dbReference>
<dbReference type="OrthoDB" id="5477114at2"/>
<gene>
    <name evidence="8" type="ORF">CHM34_00035</name>
</gene>